<keyword evidence="3 5" id="KW-0238">DNA-binding</keyword>
<dbReference type="Pfam" id="PF13424">
    <property type="entry name" value="TPR_12"/>
    <property type="match status" value="1"/>
</dbReference>
<proteinExistence type="inferred from homology"/>
<dbReference type="Gene3D" id="3.40.50.300">
    <property type="entry name" value="P-loop containing nucleotide triphosphate hydrolases"/>
    <property type="match status" value="1"/>
</dbReference>
<feature type="DNA-binding region" description="OmpR/PhoB-type" evidence="5">
    <location>
        <begin position="1"/>
        <end position="92"/>
    </location>
</feature>
<dbReference type="InterPro" id="IPR027417">
    <property type="entry name" value="P-loop_NTPase"/>
</dbReference>
<dbReference type="GO" id="GO:0043531">
    <property type="term" value="F:ADP binding"/>
    <property type="evidence" value="ECO:0007669"/>
    <property type="project" value="InterPro"/>
</dbReference>
<dbReference type="Gene3D" id="1.10.10.10">
    <property type="entry name" value="Winged helix-like DNA-binding domain superfamily/Winged helix DNA-binding domain"/>
    <property type="match status" value="1"/>
</dbReference>
<evidence type="ECO:0000313" key="9">
    <source>
        <dbReference type="Proteomes" id="UP000675781"/>
    </source>
</evidence>
<dbReference type="SMART" id="SM00862">
    <property type="entry name" value="Trans_reg_C"/>
    <property type="match status" value="1"/>
</dbReference>
<evidence type="ECO:0000256" key="6">
    <source>
        <dbReference type="SAM" id="MobiDB-lite"/>
    </source>
</evidence>
<dbReference type="InterPro" id="IPR001867">
    <property type="entry name" value="OmpR/PhoB-type_DNA-bd"/>
</dbReference>
<dbReference type="SMART" id="SM01043">
    <property type="entry name" value="BTAD"/>
    <property type="match status" value="1"/>
</dbReference>
<dbReference type="PANTHER" id="PTHR35807">
    <property type="entry name" value="TRANSCRIPTIONAL REGULATOR REDD-RELATED"/>
    <property type="match status" value="1"/>
</dbReference>
<keyword evidence="2" id="KW-0805">Transcription regulation</keyword>
<feature type="region of interest" description="Disordered" evidence="6">
    <location>
        <begin position="247"/>
        <end position="266"/>
    </location>
</feature>
<accession>A0A941EW38</accession>
<dbReference type="Proteomes" id="UP000675781">
    <property type="component" value="Unassembled WGS sequence"/>
</dbReference>
<dbReference type="SMART" id="SM00028">
    <property type="entry name" value="TPR"/>
    <property type="match status" value="6"/>
</dbReference>
<evidence type="ECO:0000256" key="5">
    <source>
        <dbReference type="PROSITE-ProRule" id="PRU01091"/>
    </source>
</evidence>
<dbReference type="InterPro" id="IPR011990">
    <property type="entry name" value="TPR-like_helical_dom_sf"/>
</dbReference>
<reference evidence="8" key="1">
    <citation type="submission" date="2021-04" db="EMBL/GenBank/DDBJ databases">
        <title>Genome based classification of Actinospica acidithermotolerans sp. nov., an actinobacterium isolated from an Indonesian hot spring.</title>
        <authorList>
            <person name="Kusuma A.B."/>
            <person name="Putra K.E."/>
            <person name="Nafisah S."/>
            <person name="Loh J."/>
            <person name="Nouioui I."/>
            <person name="Goodfellow M."/>
        </authorList>
    </citation>
    <scope>NUCLEOTIDE SEQUENCE</scope>
    <source>
        <strain evidence="8">CSCA 57</strain>
    </source>
</reference>
<evidence type="ECO:0000256" key="4">
    <source>
        <dbReference type="ARBA" id="ARBA00023163"/>
    </source>
</evidence>
<dbReference type="InterPro" id="IPR016032">
    <property type="entry name" value="Sig_transdc_resp-reg_C-effctor"/>
</dbReference>
<dbReference type="PROSITE" id="PS51755">
    <property type="entry name" value="OMPR_PHOB"/>
    <property type="match status" value="1"/>
</dbReference>
<feature type="domain" description="OmpR/PhoB-type" evidence="7">
    <location>
        <begin position="1"/>
        <end position="92"/>
    </location>
</feature>
<dbReference type="PRINTS" id="PR00364">
    <property type="entry name" value="DISEASERSIST"/>
</dbReference>
<evidence type="ECO:0000256" key="2">
    <source>
        <dbReference type="ARBA" id="ARBA00023015"/>
    </source>
</evidence>
<keyword evidence="9" id="KW-1185">Reference proteome</keyword>
<dbReference type="InterPro" id="IPR019734">
    <property type="entry name" value="TPR_rpt"/>
</dbReference>
<gene>
    <name evidence="8" type="ORF">KDL01_22575</name>
</gene>
<comment type="caution">
    <text evidence="8">The sequence shown here is derived from an EMBL/GenBank/DDBJ whole genome shotgun (WGS) entry which is preliminary data.</text>
</comment>
<dbReference type="SUPFAM" id="SSF48452">
    <property type="entry name" value="TPR-like"/>
    <property type="match status" value="3"/>
</dbReference>
<evidence type="ECO:0000256" key="1">
    <source>
        <dbReference type="ARBA" id="ARBA00005820"/>
    </source>
</evidence>
<dbReference type="EMBL" id="JAGSOG010000123">
    <property type="protein sequence ID" value="MBR7836079.1"/>
    <property type="molecule type" value="Genomic_DNA"/>
</dbReference>
<dbReference type="Pfam" id="PF03704">
    <property type="entry name" value="BTAD"/>
    <property type="match status" value="1"/>
</dbReference>
<evidence type="ECO:0000313" key="8">
    <source>
        <dbReference type="EMBL" id="MBR7836079.1"/>
    </source>
</evidence>
<dbReference type="Gene3D" id="1.25.40.10">
    <property type="entry name" value="Tetratricopeptide repeat domain"/>
    <property type="match status" value="2"/>
</dbReference>
<organism evidence="8 9">
    <name type="scientific">Actinospica durhamensis</name>
    <dbReference type="NCBI Taxonomy" id="1508375"/>
    <lineage>
        <taxon>Bacteria</taxon>
        <taxon>Bacillati</taxon>
        <taxon>Actinomycetota</taxon>
        <taxon>Actinomycetes</taxon>
        <taxon>Catenulisporales</taxon>
        <taxon>Actinospicaceae</taxon>
        <taxon>Actinospica</taxon>
    </lineage>
</organism>
<dbReference type="CDD" id="cd15831">
    <property type="entry name" value="BTAD"/>
    <property type="match status" value="1"/>
</dbReference>
<dbReference type="InterPro" id="IPR036388">
    <property type="entry name" value="WH-like_DNA-bd_sf"/>
</dbReference>
<name>A0A941EW38_9ACTN</name>
<evidence type="ECO:0000259" key="7">
    <source>
        <dbReference type="PROSITE" id="PS51755"/>
    </source>
</evidence>
<dbReference type="AlphaFoldDB" id="A0A941EW38"/>
<dbReference type="GO" id="GO:0006355">
    <property type="term" value="P:regulation of DNA-templated transcription"/>
    <property type="evidence" value="ECO:0007669"/>
    <property type="project" value="InterPro"/>
</dbReference>
<protein>
    <submittedName>
        <fullName evidence="8">Tetratricopeptide repeat protein</fullName>
    </submittedName>
</protein>
<dbReference type="SUPFAM" id="SSF46894">
    <property type="entry name" value="C-terminal effector domain of the bipartite response regulators"/>
    <property type="match status" value="1"/>
</dbReference>
<comment type="similarity">
    <text evidence="1">Belongs to the AfsR/DnrI/RedD regulatory family.</text>
</comment>
<dbReference type="Pfam" id="PF00486">
    <property type="entry name" value="Trans_reg_C"/>
    <property type="match status" value="1"/>
</dbReference>
<dbReference type="PANTHER" id="PTHR35807:SF1">
    <property type="entry name" value="TRANSCRIPTIONAL REGULATOR REDD"/>
    <property type="match status" value="1"/>
</dbReference>
<dbReference type="Pfam" id="PF13181">
    <property type="entry name" value="TPR_8"/>
    <property type="match status" value="1"/>
</dbReference>
<keyword evidence="4" id="KW-0804">Transcription</keyword>
<dbReference type="SUPFAM" id="SSF52540">
    <property type="entry name" value="P-loop containing nucleoside triphosphate hydrolases"/>
    <property type="match status" value="1"/>
</dbReference>
<evidence type="ECO:0000256" key="3">
    <source>
        <dbReference type="ARBA" id="ARBA00023125"/>
    </source>
</evidence>
<dbReference type="GO" id="GO:0003677">
    <property type="term" value="F:DNA binding"/>
    <property type="evidence" value="ECO:0007669"/>
    <property type="project" value="UniProtKB-UniRule"/>
</dbReference>
<dbReference type="InterPro" id="IPR051677">
    <property type="entry name" value="AfsR-DnrI-RedD_regulator"/>
</dbReference>
<sequence length="940" mass="101221">MRFCLLGSILIDDGAGERPITAARQRALAAALLLRANRVVEWDEAARLVWEGEPPEGARATLHGYVSRLRRALGPSAAERIQTRDCGYLAVVRAGELDLDEFEQLRTRGKSAAREERWEESRRDLAQALALWRGTPLLDVTCLAGREDVVRQWTEIRLQTLEARLAADLELGLHQVVLAELTGLAREHPLRERFTGQLMLALYRCDRQAEALAVYRDAWKTLVEEIGVEPGALLKDLNQRILDRDPALAPSQGRPSVQVPAVRTPPPPAQLPPVTADFSGRGPQTAALLEFLEPAGPAEASRLAAVTGPGGIGKTTLAVHVAHRLSRFFPDGQLFAELAGAGPEPVAPQEIQGRFLRALGFPPEAIPADDEERTALYRSALAGRRVLVVLDNASSCSAIRDLLPGTGPAAVIVTSRAALSDAAVGRAVNLDLLSAATARLFFEQLIGAARAGAEPGSVEEVVEACGGLPLALRIAGARLAARPHWSVRSLADLLTDARGRLGELSVGELSVRACFQVGYDGLRGPGLPWSDRADHYFRLLGLVDLPTISGQAAAALFDVPPAWAHGLLERFTDARLLESPGCDRYGFHDLTRLFARELGLVQESPAERTAALGRLFSWYLASAEAAALALRPDIAPVVPRPEEGRARGGAEPAVPADRAAALAWFESERANLVAAALQAHELGMWDLAWRIPEAMRTFFIVRRHWADWIRTYGTGIDAARECGDLLGEARMHDGLGVAYFDVHRFAESAEVTQTAVAVYRAAGRRDLEALAASNLTGALGRLGRYPEGMAAARAALEIQLADGQLNAAATTWGNLGMLQFFSGDAAAAIESYLVALDLSRRTGNRYAEVAVLSNLGEAYTAVGRHVAAIEHCHQALILCAELGTDHGRAITLAHLAEAYWQTGSAGQAREAWQEAAGIYERLGAPEAAEIQGRLRQTESV</sequence>
<dbReference type="GO" id="GO:0000160">
    <property type="term" value="P:phosphorelay signal transduction system"/>
    <property type="evidence" value="ECO:0007669"/>
    <property type="project" value="InterPro"/>
</dbReference>
<dbReference type="InterPro" id="IPR005158">
    <property type="entry name" value="BTAD"/>
</dbReference>
<dbReference type="RefSeq" id="WP_212530567.1">
    <property type="nucleotide sequence ID" value="NZ_JAGSOG010000123.1"/>
</dbReference>